<reference evidence="1 2" key="1">
    <citation type="submission" date="2024-01" db="EMBL/GenBank/DDBJ databases">
        <authorList>
            <person name="Kunselman E."/>
        </authorList>
    </citation>
    <scope>NUCLEOTIDE SEQUENCE [LARGE SCALE GENOMIC DNA]</scope>
    <source>
        <strain evidence="1">2 abalone samples</strain>
    </source>
</reference>
<proteinExistence type="predicted"/>
<organism evidence="1 2">
    <name type="scientific">Candidatus Xenohaliotis californiensis</name>
    <dbReference type="NCBI Taxonomy" id="84677"/>
    <lineage>
        <taxon>Bacteria</taxon>
        <taxon>Pseudomonadati</taxon>
        <taxon>Pseudomonadota</taxon>
        <taxon>Alphaproteobacteria</taxon>
        <taxon>Rickettsiales</taxon>
        <taxon>Anaplasmataceae</taxon>
        <taxon>Candidatus Xenohaliotis</taxon>
    </lineage>
</organism>
<evidence type="ECO:0000313" key="1">
    <source>
        <dbReference type="EMBL" id="CAK8162653.1"/>
    </source>
</evidence>
<dbReference type="EMBL" id="CAWVOK010000013">
    <property type="protein sequence ID" value="CAK8162653.1"/>
    <property type="molecule type" value="Genomic_DNA"/>
</dbReference>
<dbReference type="Proteomes" id="UP001314181">
    <property type="component" value="Unassembled WGS sequence"/>
</dbReference>
<protein>
    <submittedName>
        <fullName evidence="1">Uncharacterized protein</fullName>
    </submittedName>
</protein>
<sequence length="105" mass="11859">MDNFFNAYTNMFNTHQCNDYKNKFQSIAAEAVEDAAELISNICCRTTKMASNIASSHCTSEAVNEYFGCAKDNIDNFKKYATAVHRNIEKNCCPSHASEMEKKKP</sequence>
<keyword evidence="2" id="KW-1185">Reference proteome</keyword>
<evidence type="ECO:0000313" key="2">
    <source>
        <dbReference type="Proteomes" id="UP001314181"/>
    </source>
</evidence>
<dbReference type="RefSeq" id="WP_338363733.1">
    <property type="nucleotide sequence ID" value="NZ_CAWVOK010000013.1"/>
</dbReference>
<comment type="caution">
    <text evidence="1">The sequence shown here is derived from an EMBL/GenBank/DDBJ whole genome shotgun (WGS) entry which is preliminary data.</text>
</comment>
<gene>
    <name evidence="1" type="ORF">CAXC1_210005</name>
</gene>
<name>A0ABM9N7N3_9RICK</name>
<accession>A0ABM9N7N3</accession>